<dbReference type="EMBL" id="MCGO01000011">
    <property type="protein sequence ID" value="ORY48662.1"/>
    <property type="molecule type" value="Genomic_DNA"/>
</dbReference>
<feature type="chain" id="PRO_5012214871" description="Extracellular membrane protein CFEM domain-containing protein" evidence="1">
    <location>
        <begin position="20"/>
        <end position="129"/>
    </location>
</feature>
<proteinExistence type="predicted"/>
<evidence type="ECO:0000313" key="3">
    <source>
        <dbReference type="Proteomes" id="UP000193642"/>
    </source>
</evidence>
<evidence type="ECO:0000256" key="1">
    <source>
        <dbReference type="SAM" id="SignalP"/>
    </source>
</evidence>
<comment type="caution">
    <text evidence="2">The sequence shown here is derived from an EMBL/GenBank/DDBJ whole genome shotgun (WGS) entry which is preliminary data.</text>
</comment>
<evidence type="ECO:0000313" key="2">
    <source>
        <dbReference type="EMBL" id="ORY48662.1"/>
    </source>
</evidence>
<organism evidence="2 3">
    <name type="scientific">Rhizoclosmatium globosum</name>
    <dbReference type="NCBI Taxonomy" id="329046"/>
    <lineage>
        <taxon>Eukaryota</taxon>
        <taxon>Fungi</taxon>
        <taxon>Fungi incertae sedis</taxon>
        <taxon>Chytridiomycota</taxon>
        <taxon>Chytridiomycota incertae sedis</taxon>
        <taxon>Chytridiomycetes</taxon>
        <taxon>Chytridiales</taxon>
        <taxon>Chytriomycetaceae</taxon>
        <taxon>Rhizoclosmatium</taxon>
    </lineage>
</organism>
<name>A0A1Y2CNT7_9FUNG</name>
<dbReference type="AlphaFoldDB" id="A0A1Y2CNT7"/>
<accession>A0A1Y2CNT7</accession>
<keyword evidence="3" id="KW-1185">Reference proteome</keyword>
<dbReference type="Proteomes" id="UP000193642">
    <property type="component" value="Unassembled WGS sequence"/>
</dbReference>
<feature type="signal peptide" evidence="1">
    <location>
        <begin position="1"/>
        <end position="19"/>
    </location>
</feature>
<keyword evidence="1" id="KW-0732">Signal</keyword>
<protein>
    <recommendedName>
        <fullName evidence="4">Extracellular membrane protein CFEM domain-containing protein</fullName>
    </recommendedName>
</protein>
<evidence type="ECO:0008006" key="4">
    <source>
        <dbReference type="Google" id="ProtNLM"/>
    </source>
</evidence>
<sequence>MQIAKIVITIAALATSAFAGPVATAATGDVTVSQQCLNDVAGLSQVYYGFKVDPLTPLANYTKDNLSCLCTTANQNVFNKVANSCIGPNDSVTLAGIKSQQATCQQVKSNAFTSAVPIGVAAAVVAMAL</sequence>
<gene>
    <name evidence="2" type="ORF">BCR33DRAFT_804047</name>
</gene>
<reference evidence="2 3" key="1">
    <citation type="submission" date="2016-07" db="EMBL/GenBank/DDBJ databases">
        <title>Pervasive Adenine N6-methylation of Active Genes in Fungi.</title>
        <authorList>
            <consortium name="DOE Joint Genome Institute"/>
            <person name="Mondo S.J."/>
            <person name="Dannebaum R.O."/>
            <person name="Kuo R.C."/>
            <person name="Labutti K."/>
            <person name="Haridas S."/>
            <person name="Kuo A."/>
            <person name="Salamov A."/>
            <person name="Ahrendt S.R."/>
            <person name="Lipzen A."/>
            <person name="Sullivan W."/>
            <person name="Andreopoulos W.B."/>
            <person name="Clum A."/>
            <person name="Lindquist E."/>
            <person name="Daum C."/>
            <person name="Ramamoorthy G.K."/>
            <person name="Gryganskyi A."/>
            <person name="Culley D."/>
            <person name="Magnuson J.K."/>
            <person name="James T.Y."/>
            <person name="O'Malley M.A."/>
            <person name="Stajich J.E."/>
            <person name="Spatafora J.W."/>
            <person name="Visel A."/>
            <person name="Grigoriev I.V."/>
        </authorList>
    </citation>
    <scope>NUCLEOTIDE SEQUENCE [LARGE SCALE GENOMIC DNA]</scope>
    <source>
        <strain evidence="2 3">JEL800</strain>
    </source>
</reference>